<feature type="compositionally biased region" description="Acidic residues" evidence="1">
    <location>
        <begin position="1"/>
        <end position="14"/>
    </location>
</feature>
<name>A0A8S9JPT8_BRACR</name>
<gene>
    <name evidence="2" type="ORF">F2Q70_00034475</name>
</gene>
<feature type="region of interest" description="Disordered" evidence="1">
    <location>
        <begin position="1"/>
        <end position="30"/>
    </location>
</feature>
<accession>A0A8S9JPT8</accession>
<evidence type="ECO:0000313" key="2">
    <source>
        <dbReference type="EMBL" id="KAF2583622.1"/>
    </source>
</evidence>
<dbReference type="EMBL" id="QGKY02000246">
    <property type="protein sequence ID" value="KAF2583622.1"/>
    <property type="molecule type" value="Genomic_DNA"/>
</dbReference>
<proteinExistence type="predicted"/>
<reference evidence="2" key="1">
    <citation type="submission" date="2019-12" db="EMBL/GenBank/DDBJ databases">
        <title>Genome sequencing and annotation of Brassica cretica.</title>
        <authorList>
            <person name="Studholme D.J."/>
            <person name="Sarris P.F."/>
        </authorList>
    </citation>
    <scope>NUCLEOTIDE SEQUENCE</scope>
    <source>
        <strain evidence="2">PFS-102/07</strain>
        <tissue evidence="2">Leaf</tissue>
    </source>
</reference>
<dbReference type="AlphaFoldDB" id="A0A8S9JPT8"/>
<comment type="caution">
    <text evidence="2">The sequence shown here is derived from an EMBL/GenBank/DDBJ whole genome shotgun (WGS) entry which is preliminary data.</text>
</comment>
<evidence type="ECO:0000256" key="1">
    <source>
        <dbReference type="SAM" id="MobiDB-lite"/>
    </source>
</evidence>
<protein>
    <submittedName>
        <fullName evidence="2">Uncharacterized protein</fullName>
    </submittedName>
</protein>
<sequence>MEEEEALPEEEDFEREDRESLSESSPNKSSIGFFIGGISTSHTKVLGLGLGLFSTHNTLPSVAELPIEKGFGIVN</sequence>
<organism evidence="2">
    <name type="scientific">Brassica cretica</name>
    <name type="common">Mustard</name>
    <dbReference type="NCBI Taxonomy" id="69181"/>
    <lineage>
        <taxon>Eukaryota</taxon>
        <taxon>Viridiplantae</taxon>
        <taxon>Streptophyta</taxon>
        <taxon>Embryophyta</taxon>
        <taxon>Tracheophyta</taxon>
        <taxon>Spermatophyta</taxon>
        <taxon>Magnoliopsida</taxon>
        <taxon>eudicotyledons</taxon>
        <taxon>Gunneridae</taxon>
        <taxon>Pentapetalae</taxon>
        <taxon>rosids</taxon>
        <taxon>malvids</taxon>
        <taxon>Brassicales</taxon>
        <taxon>Brassicaceae</taxon>
        <taxon>Brassiceae</taxon>
        <taxon>Brassica</taxon>
    </lineage>
</organism>